<accession>A0A5C6TD10</accession>
<evidence type="ECO:0000313" key="2">
    <source>
        <dbReference type="Proteomes" id="UP000321331"/>
    </source>
</evidence>
<evidence type="ECO:0000313" key="1">
    <source>
        <dbReference type="EMBL" id="TXC08767.1"/>
    </source>
</evidence>
<protein>
    <submittedName>
        <fullName evidence="1">Uncharacterized protein</fullName>
    </submittedName>
</protein>
<comment type="caution">
    <text evidence="1">The sequence shown here is derived from an EMBL/GenBank/DDBJ whole genome shotgun (WGS) entry which is preliminary data.</text>
</comment>
<dbReference type="EMBL" id="VMNF01000005">
    <property type="protein sequence ID" value="TXC08767.1"/>
    <property type="molecule type" value="Genomic_DNA"/>
</dbReference>
<sequence length="56" mass="5915">MKEGSGLWPVTAATHRHSVSVVVNPEDAVPASLHTCIRLSPETEIYRAIGSVVTGS</sequence>
<reference evidence="1 2" key="1">
    <citation type="submission" date="2019-07" db="EMBL/GenBank/DDBJ databases">
        <title>The First High-Quality Draft Genome Sequence of the Causal Agent of the Current Panama Disease Epidemic.</title>
        <authorList>
            <person name="Warmington R.J."/>
            <person name="Kay W."/>
            <person name="Jeffries A."/>
            <person name="Bebber D."/>
            <person name="Moore K."/>
            <person name="Studholme D.J."/>
        </authorList>
    </citation>
    <scope>NUCLEOTIDE SEQUENCE [LARGE SCALE GENOMIC DNA]</scope>
    <source>
        <strain evidence="1 2">TR4</strain>
    </source>
</reference>
<dbReference type="Proteomes" id="UP000321331">
    <property type="component" value="Unassembled WGS sequence"/>
</dbReference>
<dbReference type="AlphaFoldDB" id="A0A5C6TD10"/>
<proteinExistence type="predicted"/>
<gene>
    <name evidence="1" type="ORF">FocTR4_00003226</name>
</gene>
<name>A0A5C6TD10_FUSOC</name>
<organism evidence="1 2">
    <name type="scientific">Fusarium oxysporum f. sp. cubense</name>
    <dbReference type="NCBI Taxonomy" id="61366"/>
    <lineage>
        <taxon>Eukaryota</taxon>
        <taxon>Fungi</taxon>
        <taxon>Dikarya</taxon>
        <taxon>Ascomycota</taxon>
        <taxon>Pezizomycotina</taxon>
        <taxon>Sordariomycetes</taxon>
        <taxon>Hypocreomycetidae</taxon>
        <taxon>Hypocreales</taxon>
        <taxon>Nectriaceae</taxon>
        <taxon>Fusarium</taxon>
        <taxon>Fusarium oxysporum species complex</taxon>
    </lineage>
</organism>